<evidence type="ECO:0000313" key="1">
    <source>
        <dbReference type="EMBL" id="SVA14321.1"/>
    </source>
</evidence>
<dbReference type="AlphaFoldDB" id="A0A381TFN4"/>
<protein>
    <submittedName>
        <fullName evidence="1">Uncharacterized protein</fullName>
    </submittedName>
</protein>
<organism evidence="1">
    <name type="scientific">marine metagenome</name>
    <dbReference type="NCBI Taxonomy" id="408172"/>
    <lineage>
        <taxon>unclassified sequences</taxon>
        <taxon>metagenomes</taxon>
        <taxon>ecological metagenomes</taxon>
    </lineage>
</organism>
<dbReference type="EMBL" id="UINC01004436">
    <property type="protein sequence ID" value="SVA14321.1"/>
    <property type="molecule type" value="Genomic_DNA"/>
</dbReference>
<proteinExistence type="predicted"/>
<name>A0A381TFN4_9ZZZZ</name>
<reference evidence="1" key="1">
    <citation type="submission" date="2018-05" db="EMBL/GenBank/DDBJ databases">
        <authorList>
            <person name="Lanie J.A."/>
            <person name="Ng W.-L."/>
            <person name="Kazmierczak K.M."/>
            <person name="Andrzejewski T.M."/>
            <person name="Davidsen T.M."/>
            <person name="Wayne K.J."/>
            <person name="Tettelin H."/>
            <person name="Glass J.I."/>
            <person name="Rusch D."/>
            <person name="Podicherti R."/>
            <person name="Tsui H.-C.T."/>
            <person name="Winkler M.E."/>
        </authorList>
    </citation>
    <scope>NUCLEOTIDE SEQUENCE</scope>
</reference>
<accession>A0A381TFN4</accession>
<gene>
    <name evidence="1" type="ORF">METZ01_LOCUS67175</name>
</gene>
<feature type="non-terminal residue" evidence="1">
    <location>
        <position position="234"/>
    </location>
</feature>
<sequence length="234" mass="27022">MTAILGCIFLLLINYLLISNNNNLDKQIDNIANDLNQITIFLSNNAIKRIPQFNVENCNINSSNIETECGEKFFSDPQLDPTLTQKYLLENYLHGIHKVKIYDDSWIRYADTEDIFISEDVVEIDNKQTLSNLDIFLSRKGADEDTITENKNSLFNKYKENYLDLFNNLQKYFNNKFLSKIGVGKYKSEILLVQETIKKMSNVSYLYKNENQDTILVNSAPIIKNDNTYGVALV</sequence>